<evidence type="ECO:0000256" key="4">
    <source>
        <dbReference type="ARBA" id="ARBA00022452"/>
    </source>
</evidence>
<dbReference type="PANTHER" id="PTHR30026:SF22">
    <property type="entry name" value="OUTER MEMBRANE EFFLUX PROTEIN"/>
    <property type="match status" value="1"/>
</dbReference>
<dbReference type="Pfam" id="PF02321">
    <property type="entry name" value="OEP"/>
    <property type="match status" value="2"/>
</dbReference>
<feature type="signal peptide" evidence="8">
    <location>
        <begin position="1"/>
        <end position="23"/>
    </location>
</feature>
<dbReference type="PANTHER" id="PTHR30026">
    <property type="entry name" value="OUTER MEMBRANE PROTEIN TOLC"/>
    <property type="match status" value="1"/>
</dbReference>
<dbReference type="Proteomes" id="UP000320948">
    <property type="component" value="Unassembled WGS sequence"/>
</dbReference>
<feature type="chain" id="PRO_5027079281" evidence="8">
    <location>
        <begin position="24"/>
        <end position="443"/>
    </location>
</feature>
<evidence type="ECO:0000256" key="3">
    <source>
        <dbReference type="ARBA" id="ARBA00022448"/>
    </source>
</evidence>
<evidence type="ECO:0000313" key="10">
    <source>
        <dbReference type="Proteomes" id="UP000320948"/>
    </source>
</evidence>
<organism evidence="9 10">
    <name type="scientific">Blastochloris viridis</name>
    <name type="common">Rhodopseudomonas viridis</name>
    <dbReference type="NCBI Taxonomy" id="1079"/>
    <lineage>
        <taxon>Bacteria</taxon>
        <taxon>Pseudomonadati</taxon>
        <taxon>Pseudomonadota</taxon>
        <taxon>Alphaproteobacteria</taxon>
        <taxon>Hyphomicrobiales</taxon>
        <taxon>Blastochloridaceae</taxon>
        <taxon>Blastochloris</taxon>
    </lineage>
</organism>
<comment type="subcellular location">
    <subcellularLocation>
        <location evidence="1">Cell outer membrane</location>
    </subcellularLocation>
</comment>
<dbReference type="GO" id="GO:0015288">
    <property type="term" value="F:porin activity"/>
    <property type="evidence" value="ECO:0007669"/>
    <property type="project" value="TreeGrafter"/>
</dbReference>
<proteinExistence type="inferred from homology"/>
<keyword evidence="5" id="KW-0812">Transmembrane</keyword>
<keyword evidence="6" id="KW-0472">Membrane</keyword>
<protein>
    <submittedName>
        <fullName evidence="9">TolC family outer membrane protein</fullName>
    </submittedName>
</protein>
<dbReference type="InterPro" id="IPR051906">
    <property type="entry name" value="TolC-like"/>
</dbReference>
<evidence type="ECO:0000256" key="5">
    <source>
        <dbReference type="ARBA" id="ARBA00022692"/>
    </source>
</evidence>
<dbReference type="GO" id="GO:0015562">
    <property type="term" value="F:efflux transmembrane transporter activity"/>
    <property type="evidence" value="ECO:0007669"/>
    <property type="project" value="InterPro"/>
</dbReference>
<name>A0A6N4RE91_BLAVI</name>
<dbReference type="NCBIfam" id="TIGR01844">
    <property type="entry name" value="type_I_sec_TolC"/>
    <property type="match status" value="1"/>
</dbReference>
<gene>
    <name evidence="9" type="ORF">DI628_02900</name>
</gene>
<reference evidence="9 10" key="1">
    <citation type="journal article" date="2017" name="Nat. Commun.">
        <title>In situ click chemistry generation of cyclooxygenase-2 inhibitors.</title>
        <authorList>
            <person name="Bhardwaj A."/>
            <person name="Kaur J."/>
            <person name="Wuest M."/>
            <person name="Wuest F."/>
        </authorList>
    </citation>
    <scope>NUCLEOTIDE SEQUENCE [LARGE SCALE GENOMIC DNA]</scope>
    <source>
        <strain evidence="9">S2_018_000_R2_106</strain>
    </source>
</reference>
<accession>A0A6N4RE91</accession>
<dbReference type="AlphaFoldDB" id="A0A6N4RE91"/>
<dbReference type="GO" id="GO:0009279">
    <property type="term" value="C:cell outer membrane"/>
    <property type="evidence" value="ECO:0007669"/>
    <property type="project" value="UniProtKB-SubCell"/>
</dbReference>
<dbReference type="InterPro" id="IPR003423">
    <property type="entry name" value="OMP_efflux"/>
</dbReference>
<dbReference type="InterPro" id="IPR010130">
    <property type="entry name" value="T1SS_OMP_TolC"/>
</dbReference>
<comment type="caution">
    <text evidence="9">The sequence shown here is derived from an EMBL/GenBank/DDBJ whole genome shotgun (WGS) entry which is preliminary data.</text>
</comment>
<keyword evidence="3" id="KW-0813">Transport</keyword>
<keyword evidence="7" id="KW-0998">Cell outer membrane</keyword>
<keyword evidence="4" id="KW-1134">Transmembrane beta strand</keyword>
<comment type="similarity">
    <text evidence="2">Belongs to the outer membrane factor (OMF) (TC 1.B.17) family.</text>
</comment>
<keyword evidence="8" id="KW-0732">Signal</keyword>
<evidence type="ECO:0000256" key="1">
    <source>
        <dbReference type="ARBA" id="ARBA00004442"/>
    </source>
</evidence>
<dbReference type="GO" id="GO:1990281">
    <property type="term" value="C:efflux pump complex"/>
    <property type="evidence" value="ECO:0007669"/>
    <property type="project" value="TreeGrafter"/>
</dbReference>
<evidence type="ECO:0000256" key="8">
    <source>
        <dbReference type="SAM" id="SignalP"/>
    </source>
</evidence>
<evidence type="ECO:0000313" key="9">
    <source>
        <dbReference type="EMBL" id="TKW61589.1"/>
    </source>
</evidence>
<dbReference type="SUPFAM" id="SSF56954">
    <property type="entry name" value="Outer membrane efflux proteins (OEP)"/>
    <property type="match status" value="1"/>
</dbReference>
<evidence type="ECO:0000256" key="7">
    <source>
        <dbReference type="ARBA" id="ARBA00023237"/>
    </source>
</evidence>
<sequence>MTHAKIAIALTLAFAATTSLVNAASMQEAMATAIATHPEVLSAQKGQASIGHRIDMAKAGYKPKVDFAAGTGYEWSKNNSTRFRAARTPQSGKQGSRDLWRSESRITFSQMVFDGFQTKARVAQETNRFTSATFHVMDVQNQLALRAAEAYLGVLHAKELVALAEQNLATHKEYAGKISARVSGGRSSASDIRQVDGRAALAQANLEAAVGDLKAAEARYLEAVGEMPSNPVKAATPFNALPGNTKAAIDRAMSQSPVIASAMADIKAANAELAEAKSVFCPRVTLEGGISRNENLDGVEGPNNDMTAMVMVRQNLYNGGYDVAQRKERTEIVKQAQDRLEVERRQVEQAVIEAYSRVETAKNRLDPLTTHVEASMATRNAYAQQFDIGQRTLLDLLDSEVELFDAKAALIDGKYELDAAAYAVMAHMGDLAPATANTQVASK</sequence>
<evidence type="ECO:0000256" key="2">
    <source>
        <dbReference type="ARBA" id="ARBA00007613"/>
    </source>
</evidence>
<dbReference type="EMBL" id="VAFM01000001">
    <property type="protein sequence ID" value="TKW61589.1"/>
    <property type="molecule type" value="Genomic_DNA"/>
</dbReference>
<dbReference type="Gene3D" id="1.20.1600.10">
    <property type="entry name" value="Outer membrane efflux proteins (OEP)"/>
    <property type="match status" value="1"/>
</dbReference>
<evidence type="ECO:0000256" key="6">
    <source>
        <dbReference type="ARBA" id="ARBA00023136"/>
    </source>
</evidence>